<dbReference type="EMBL" id="BK032595">
    <property type="protein sequence ID" value="DAF50358.1"/>
    <property type="molecule type" value="Genomic_DNA"/>
</dbReference>
<evidence type="ECO:0000313" key="1">
    <source>
        <dbReference type="EMBL" id="DAF50358.1"/>
    </source>
</evidence>
<accession>A0A8S5SHC4</accession>
<protein>
    <submittedName>
        <fullName evidence="1">TRASH domain protein</fullName>
    </submittedName>
</protein>
<name>A0A8S5SHC4_9CAUD</name>
<reference evidence="1" key="1">
    <citation type="journal article" date="2021" name="Proc. Natl. Acad. Sci. U.S.A.">
        <title>A Catalog of Tens of Thousands of Viruses from Human Metagenomes Reveals Hidden Associations with Chronic Diseases.</title>
        <authorList>
            <person name="Tisza M.J."/>
            <person name="Buck C.B."/>
        </authorList>
    </citation>
    <scope>NUCLEOTIDE SEQUENCE</scope>
    <source>
        <strain evidence="1">CtBCr48</strain>
    </source>
</reference>
<proteinExistence type="predicted"/>
<organism evidence="1">
    <name type="scientific">Siphoviridae sp. ctBCr48</name>
    <dbReference type="NCBI Taxonomy" id="2827802"/>
    <lineage>
        <taxon>Viruses</taxon>
        <taxon>Duplodnaviria</taxon>
        <taxon>Heunggongvirae</taxon>
        <taxon>Uroviricota</taxon>
        <taxon>Caudoviricetes</taxon>
    </lineage>
</organism>
<sequence length="169" mass="19948">MNCRVCGQEIRKGDRFKGVDFVSIPFCSESCYNEYHIDHKPPSRNRATKEGEELLKLTDFLCELYLDNGVETPFGWFGGQIRSFKKQHDCTYRDIKLMIRYAIEYEGYELCTDYGIRQFERFYPLYKQFNEAIKRSKEVAETMQDDPIVEVVPNSGERYLGFKVDLDNI</sequence>